<name>A0A1R1YFM3_9FUNG</name>
<sequence>MPDMNISPVIEFFREWGENSSLTTKKIAAKLCWQLSVTRFLRAREIRRVDDQRFRIYQDILNLVLVDPKEKRGGRQIENQFQINPHTDIILLLVNSYIIYKEKVKFIPCPTSQIKIYQKIHPFDSELILLDPEALITKMRAIGSTLSPSSVGIG</sequence>
<evidence type="ECO:0000313" key="2">
    <source>
        <dbReference type="Proteomes" id="UP000187429"/>
    </source>
</evidence>
<dbReference type="EMBL" id="LSSM01001612">
    <property type="protein sequence ID" value="OMJ25605.1"/>
    <property type="molecule type" value="Genomic_DNA"/>
</dbReference>
<reference evidence="2" key="1">
    <citation type="submission" date="2017-01" db="EMBL/GenBank/DDBJ databases">
        <authorList>
            <person name="Wang Y."/>
            <person name="White M."/>
            <person name="Kvist S."/>
            <person name="Moncalvo J.-M."/>
        </authorList>
    </citation>
    <scope>NUCLEOTIDE SEQUENCE [LARGE SCALE GENOMIC DNA]</scope>
    <source>
        <strain evidence="2">ID-206-W2</strain>
    </source>
</reference>
<comment type="caution">
    <text evidence="1">The sequence shown here is derived from an EMBL/GenBank/DDBJ whole genome shotgun (WGS) entry which is preliminary data.</text>
</comment>
<evidence type="ECO:0000313" key="1">
    <source>
        <dbReference type="EMBL" id="OMJ25605.1"/>
    </source>
</evidence>
<dbReference type="Proteomes" id="UP000187429">
    <property type="component" value="Unassembled WGS sequence"/>
</dbReference>
<gene>
    <name evidence="1" type="ORF">AYI69_g4230</name>
</gene>
<accession>A0A1R1YFM3</accession>
<protein>
    <submittedName>
        <fullName evidence="1">Uncharacterized protein</fullName>
    </submittedName>
</protein>
<keyword evidence="2" id="KW-1185">Reference proteome</keyword>
<proteinExistence type="predicted"/>
<organism evidence="1 2">
    <name type="scientific">Smittium culicis</name>
    <dbReference type="NCBI Taxonomy" id="133412"/>
    <lineage>
        <taxon>Eukaryota</taxon>
        <taxon>Fungi</taxon>
        <taxon>Fungi incertae sedis</taxon>
        <taxon>Zoopagomycota</taxon>
        <taxon>Kickxellomycotina</taxon>
        <taxon>Harpellomycetes</taxon>
        <taxon>Harpellales</taxon>
        <taxon>Legeriomycetaceae</taxon>
        <taxon>Smittium</taxon>
    </lineage>
</organism>
<dbReference type="AlphaFoldDB" id="A0A1R1YFM3"/>